<dbReference type="Proteomes" id="UP000256512">
    <property type="component" value="Unassembled WGS sequence"/>
</dbReference>
<reference evidence="2 3" key="1">
    <citation type="journal article" date="2006" name="Int. J. Syst. Evol. Microbiol.">
        <title>Chryseobacterium piscium sp. nov., isolated from fish of the South Atlantic Ocean off South Africa.</title>
        <authorList>
            <person name="de Beer H."/>
            <person name="Hugo C.J."/>
            <person name="Jooste P.J."/>
            <person name="Vancanneyt M."/>
            <person name="Coenye T."/>
            <person name="Vandamme P."/>
        </authorList>
    </citation>
    <scope>NUCLEOTIDE SEQUENCE [LARGE SCALE GENOMIC DNA]</scope>
    <source>
        <strain evidence="2 3">CCUG 51923</strain>
    </source>
</reference>
<accession>A0A3D9BKQ0</accession>
<organism evidence="2 3">
    <name type="scientific">Chryseobacterium piscium</name>
    <dbReference type="NCBI Taxonomy" id="333702"/>
    <lineage>
        <taxon>Bacteria</taxon>
        <taxon>Pseudomonadati</taxon>
        <taxon>Bacteroidota</taxon>
        <taxon>Flavobacteriia</taxon>
        <taxon>Flavobacteriales</taxon>
        <taxon>Weeksellaceae</taxon>
        <taxon>Chryseobacterium group</taxon>
        <taxon>Chryseobacterium</taxon>
    </lineage>
</organism>
<dbReference type="AlphaFoldDB" id="A0A3D9BKQ0"/>
<dbReference type="RefSeq" id="WP_115950436.1">
    <property type="nucleotide sequence ID" value="NZ_QNVS01000032.1"/>
</dbReference>
<keyword evidence="3" id="KW-1185">Reference proteome</keyword>
<dbReference type="PROSITE" id="PS01124">
    <property type="entry name" value="HTH_ARAC_FAMILY_2"/>
    <property type="match status" value="1"/>
</dbReference>
<dbReference type="GO" id="GO:0003700">
    <property type="term" value="F:DNA-binding transcription factor activity"/>
    <property type="evidence" value="ECO:0007669"/>
    <property type="project" value="InterPro"/>
</dbReference>
<dbReference type="EMBL" id="QNVS01000032">
    <property type="protein sequence ID" value="REC54026.1"/>
    <property type="molecule type" value="Genomic_DNA"/>
</dbReference>
<evidence type="ECO:0000259" key="1">
    <source>
        <dbReference type="PROSITE" id="PS01124"/>
    </source>
</evidence>
<dbReference type="SMART" id="SM00342">
    <property type="entry name" value="HTH_ARAC"/>
    <property type="match status" value="1"/>
</dbReference>
<sequence>MEKKLNFKLVEPDQSLADFVYCFSSLQNISHQHNAVIIPNGKVDLIFSKKNDTTLTVALLGLETGPKQINHEVSNFFAVSFNPFAIEYIFNDSIADLLNSGKILESNFWDFNPDDLNDFDNFCKKITQKISDILPEKTDERKRRLFQFIFESNGEIPIKELSEKLLWSPRQINRYFNQQFGLSLKAYCKILRFQASLGHIKNGELYPQLNFTDQSHFIKEIKQLSGVSPKELHKNENDRFLQFLVYSQK</sequence>
<protein>
    <submittedName>
        <fullName evidence="2">AraC family transcriptional regulator</fullName>
    </submittedName>
</protein>
<name>A0A3D9BKQ0_9FLAO</name>
<evidence type="ECO:0000313" key="3">
    <source>
        <dbReference type="Proteomes" id="UP000256512"/>
    </source>
</evidence>
<gene>
    <name evidence="2" type="ORF">DRF62_11315</name>
</gene>
<dbReference type="Gene3D" id="1.10.10.60">
    <property type="entry name" value="Homeodomain-like"/>
    <property type="match status" value="1"/>
</dbReference>
<dbReference type="InterPro" id="IPR018060">
    <property type="entry name" value="HTH_AraC"/>
</dbReference>
<dbReference type="Pfam" id="PF20240">
    <property type="entry name" value="DUF6597"/>
    <property type="match status" value="1"/>
</dbReference>
<comment type="caution">
    <text evidence="2">The sequence shown here is derived from an EMBL/GenBank/DDBJ whole genome shotgun (WGS) entry which is preliminary data.</text>
</comment>
<evidence type="ECO:0000313" key="2">
    <source>
        <dbReference type="EMBL" id="REC54026.1"/>
    </source>
</evidence>
<proteinExistence type="predicted"/>
<dbReference type="InterPro" id="IPR046532">
    <property type="entry name" value="DUF6597"/>
</dbReference>
<dbReference type="GO" id="GO:0043565">
    <property type="term" value="F:sequence-specific DNA binding"/>
    <property type="evidence" value="ECO:0007669"/>
    <property type="project" value="InterPro"/>
</dbReference>
<feature type="domain" description="HTH araC/xylS-type" evidence="1">
    <location>
        <begin position="143"/>
        <end position="235"/>
    </location>
</feature>
<dbReference type="Pfam" id="PF12833">
    <property type="entry name" value="HTH_18"/>
    <property type="match status" value="1"/>
</dbReference>